<sequence>MNAIQEWRANVILDPWCLVEFADNTEALFGFAIKNNATGGLAWMRSSPVEWMAEDGSRARTMTGRRYSLGRRITVGELPSEEATYAFAIMMTPRLADPRLAPAITVDLAIAVWWVAACKMARHLRSDAPPLRDPKATRKFIAANLRRYLSRPGRRLL</sequence>
<dbReference type="RefSeq" id="WP_216878092.1">
    <property type="nucleotide sequence ID" value="NZ_JAERQM010000006.1"/>
</dbReference>
<proteinExistence type="predicted"/>
<name>A0ABS6HE42_9PROT</name>
<protein>
    <recommendedName>
        <fullName evidence="3">SRPBCC family protein</fullName>
    </recommendedName>
</protein>
<evidence type="ECO:0000313" key="1">
    <source>
        <dbReference type="EMBL" id="MBU8546087.1"/>
    </source>
</evidence>
<dbReference type="Proteomes" id="UP000689967">
    <property type="component" value="Unassembled WGS sequence"/>
</dbReference>
<evidence type="ECO:0000313" key="2">
    <source>
        <dbReference type="Proteomes" id="UP000689967"/>
    </source>
</evidence>
<evidence type="ECO:0008006" key="3">
    <source>
        <dbReference type="Google" id="ProtNLM"/>
    </source>
</evidence>
<comment type="caution">
    <text evidence="1">The sequence shown here is derived from an EMBL/GenBank/DDBJ whole genome shotgun (WGS) entry which is preliminary data.</text>
</comment>
<keyword evidence="2" id="KW-1185">Reference proteome</keyword>
<dbReference type="EMBL" id="JAERQM010000006">
    <property type="protein sequence ID" value="MBU8546087.1"/>
    <property type="molecule type" value="Genomic_DNA"/>
</dbReference>
<gene>
    <name evidence="1" type="ORF">JJQ90_20355</name>
</gene>
<reference evidence="1 2" key="1">
    <citation type="submission" date="2021-01" db="EMBL/GenBank/DDBJ databases">
        <title>Roseomonas sp. nov, a bacterium isolated from an oil production mixture in Yumen Oilfield.</title>
        <authorList>
            <person name="Wu D."/>
        </authorList>
    </citation>
    <scope>NUCLEOTIDE SEQUENCE [LARGE SCALE GENOMIC DNA]</scope>
    <source>
        <strain evidence="1 2">ROY-5-3</strain>
    </source>
</reference>
<accession>A0ABS6HE42</accession>
<organism evidence="1 2">
    <name type="scientific">Falsiroseomonas oleicola</name>
    <dbReference type="NCBI Taxonomy" id="2801474"/>
    <lineage>
        <taxon>Bacteria</taxon>
        <taxon>Pseudomonadati</taxon>
        <taxon>Pseudomonadota</taxon>
        <taxon>Alphaproteobacteria</taxon>
        <taxon>Acetobacterales</taxon>
        <taxon>Roseomonadaceae</taxon>
        <taxon>Falsiroseomonas</taxon>
    </lineage>
</organism>